<protein>
    <submittedName>
        <fullName evidence="2">Uncharacterized protein</fullName>
    </submittedName>
</protein>
<feature type="transmembrane region" description="Helical" evidence="1">
    <location>
        <begin position="39"/>
        <end position="60"/>
    </location>
</feature>
<keyword evidence="3" id="KW-1185">Reference proteome</keyword>
<reference evidence="3" key="1">
    <citation type="submission" date="2020-01" db="EMBL/GenBank/DDBJ databases">
        <title>Caldichromatium gen. nov., sp. nov., a thermophilic purple sulfur bacterium member of the family Chromatiaceae isolated from Nakabusa hot spring, Japan.</title>
        <authorList>
            <person name="Saini M.K."/>
            <person name="Hanada S."/>
            <person name="Tank M."/>
        </authorList>
    </citation>
    <scope>NUCLEOTIDE SEQUENCE [LARGE SCALE GENOMIC DNA]</scope>
    <source>
        <strain evidence="3">No.7</strain>
    </source>
</reference>
<dbReference type="Proteomes" id="UP000502699">
    <property type="component" value="Chromosome"/>
</dbReference>
<dbReference type="EMBL" id="CP048029">
    <property type="protein sequence ID" value="QIK37012.1"/>
    <property type="molecule type" value="Genomic_DNA"/>
</dbReference>
<name>A0A6G7VAN4_9GAMM</name>
<evidence type="ECO:0000313" key="2">
    <source>
        <dbReference type="EMBL" id="QIK37012.1"/>
    </source>
</evidence>
<dbReference type="AlphaFoldDB" id="A0A6G7VAN4"/>
<dbReference type="RefSeq" id="WP_166269713.1">
    <property type="nucleotide sequence ID" value="NZ_CP048029.1"/>
</dbReference>
<keyword evidence="1" id="KW-1133">Transmembrane helix</keyword>
<proteinExistence type="predicted"/>
<gene>
    <name evidence="2" type="ORF">GWK36_02250</name>
</gene>
<dbReference type="KEGG" id="cjap:GWK36_02250"/>
<feature type="transmembrane region" description="Helical" evidence="1">
    <location>
        <begin position="7"/>
        <end position="24"/>
    </location>
</feature>
<evidence type="ECO:0000313" key="3">
    <source>
        <dbReference type="Proteomes" id="UP000502699"/>
    </source>
</evidence>
<evidence type="ECO:0000256" key="1">
    <source>
        <dbReference type="SAM" id="Phobius"/>
    </source>
</evidence>
<keyword evidence="1" id="KW-0472">Membrane</keyword>
<keyword evidence="1" id="KW-0812">Transmembrane</keyword>
<sequence length="62" mass="7016">MEFALKIIAAVLFGLMLFYLWPVYRRWQQEGPKAQKGDWPAALWPLVAVAAFVVLLILAARG</sequence>
<organism evidence="2 3">
    <name type="scientific">Caldichromatium japonicum</name>
    <dbReference type="NCBI Taxonomy" id="2699430"/>
    <lineage>
        <taxon>Bacteria</taxon>
        <taxon>Pseudomonadati</taxon>
        <taxon>Pseudomonadota</taxon>
        <taxon>Gammaproteobacteria</taxon>
        <taxon>Chromatiales</taxon>
        <taxon>Chromatiaceae</taxon>
        <taxon>Caldichromatium</taxon>
    </lineage>
</organism>
<accession>A0A6G7VAN4</accession>